<proteinExistence type="predicted"/>
<comment type="caution">
    <text evidence="2">The sequence shown here is derived from an EMBL/GenBank/DDBJ whole genome shotgun (WGS) entry which is preliminary data.</text>
</comment>
<name>A0A162NHI8_COLIC</name>
<protein>
    <submittedName>
        <fullName evidence="2">Het domain-containing protein</fullName>
    </submittedName>
</protein>
<keyword evidence="3" id="KW-1185">Reference proteome</keyword>
<sequence length="213" mass="24464">MRIKLPVIAAINCLCAMLSVISTEDADPEQKRMMCPSLMEENHIHRRCPFPGRRFPIHRLVVCGVKEIYLLSKVPQNTPSVMPLPYRHFFEYGFYINLIDESFSTNINHQMVTSVDCLVPQYMQTLTVGFRSALTHSFGGLILRINHLNERFLVFLSVSRRKGVLKWNCEVLDGRYVGHDVEAWRQEFKSQMDDEGVEPDCNFHTAVGSKGNS</sequence>
<keyword evidence="1" id="KW-0732">Signal</keyword>
<feature type="signal peptide" evidence="1">
    <location>
        <begin position="1"/>
        <end position="23"/>
    </location>
</feature>
<organism evidence="2 3">
    <name type="scientific">Colletotrichum incanum</name>
    <name type="common">Soybean anthracnose fungus</name>
    <dbReference type="NCBI Taxonomy" id="1573173"/>
    <lineage>
        <taxon>Eukaryota</taxon>
        <taxon>Fungi</taxon>
        <taxon>Dikarya</taxon>
        <taxon>Ascomycota</taxon>
        <taxon>Pezizomycotina</taxon>
        <taxon>Sordariomycetes</taxon>
        <taxon>Hypocreomycetidae</taxon>
        <taxon>Glomerellales</taxon>
        <taxon>Glomerellaceae</taxon>
        <taxon>Colletotrichum</taxon>
        <taxon>Colletotrichum spaethianum species complex</taxon>
    </lineage>
</organism>
<accession>A0A162NHI8</accession>
<dbReference type="Proteomes" id="UP000076584">
    <property type="component" value="Unassembled WGS sequence"/>
</dbReference>
<gene>
    <name evidence="2" type="ORF">CI238_06166</name>
</gene>
<evidence type="ECO:0000256" key="1">
    <source>
        <dbReference type="SAM" id="SignalP"/>
    </source>
</evidence>
<evidence type="ECO:0000313" key="3">
    <source>
        <dbReference type="Proteomes" id="UP000076584"/>
    </source>
</evidence>
<reference evidence="2 3" key="1">
    <citation type="submission" date="2015-06" db="EMBL/GenBank/DDBJ databases">
        <title>Survival trade-offs in plant roots during colonization by closely related pathogenic and mutualistic fungi.</title>
        <authorList>
            <person name="Hacquard S."/>
            <person name="Kracher B."/>
            <person name="Hiruma K."/>
            <person name="Weinman A."/>
            <person name="Muench P."/>
            <person name="Garrido Oter R."/>
            <person name="Ver Loren van Themaat E."/>
            <person name="Dallerey J.-F."/>
            <person name="Damm U."/>
            <person name="Henrissat B."/>
            <person name="Lespinet O."/>
            <person name="Thon M."/>
            <person name="Kemen E."/>
            <person name="McHardy A.C."/>
            <person name="Schulze-Lefert P."/>
            <person name="O'Connell R.J."/>
        </authorList>
    </citation>
    <scope>NUCLEOTIDE SEQUENCE [LARGE SCALE GENOMIC DNA]</scope>
    <source>
        <strain evidence="2 3">MAFF 238704</strain>
    </source>
</reference>
<dbReference type="STRING" id="1573173.A0A162NHI8"/>
<dbReference type="AlphaFoldDB" id="A0A162NHI8"/>
<dbReference type="EMBL" id="LFIW01000552">
    <property type="protein sequence ID" value="KZL85943.1"/>
    <property type="molecule type" value="Genomic_DNA"/>
</dbReference>
<evidence type="ECO:0000313" key="2">
    <source>
        <dbReference type="EMBL" id="KZL85943.1"/>
    </source>
</evidence>
<feature type="chain" id="PRO_5007837738" evidence="1">
    <location>
        <begin position="24"/>
        <end position="213"/>
    </location>
</feature>